<proteinExistence type="inferred from homology"/>
<dbReference type="AlphaFoldDB" id="A0A940YFA0"/>
<evidence type="ECO:0000256" key="2">
    <source>
        <dbReference type="ARBA" id="ARBA00009009"/>
    </source>
</evidence>
<dbReference type="PANTHER" id="PTHR35333:SF3">
    <property type="entry name" value="BETA-LACTAMASE-TYPE TRANSPEPTIDASE FOLD CONTAINING PROTEIN"/>
    <property type="match status" value="1"/>
</dbReference>
<protein>
    <recommendedName>
        <fullName evidence="3 6">Beta-lactamase</fullName>
        <ecNumber evidence="3 6">3.5.2.6</ecNumber>
    </recommendedName>
</protein>
<gene>
    <name evidence="9" type="primary">bla</name>
    <name evidence="9" type="ORF">KAK03_00375</name>
</gene>
<dbReference type="Gene3D" id="3.40.710.10">
    <property type="entry name" value="DD-peptidase/beta-lactamase superfamily"/>
    <property type="match status" value="1"/>
</dbReference>
<dbReference type="PROSITE" id="PS00146">
    <property type="entry name" value="BETA_LACTAMASE_A"/>
    <property type="match status" value="1"/>
</dbReference>
<dbReference type="InterPro" id="IPR023650">
    <property type="entry name" value="Beta-lactam_class-A_AS"/>
</dbReference>
<dbReference type="InterPro" id="IPR012338">
    <property type="entry name" value="Beta-lactam/transpept-like"/>
</dbReference>
<dbReference type="InterPro" id="IPR006311">
    <property type="entry name" value="TAT_signal"/>
</dbReference>
<dbReference type="EC" id="3.5.2.6" evidence="3 6"/>
<feature type="signal peptide" evidence="7">
    <location>
        <begin position="1"/>
        <end position="26"/>
    </location>
</feature>
<evidence type="ECO:0000256" key="6">
    <source>
        <dbReference type="RuleBase" id="RU361140"/>
    </source>
</evidence>
<dbReference type="GO" id="GO:0008800">
    <property type="term" value="F:beta-lactamase activity"/>
    <property type="evidence" value="ECO:0007669"/>
    <property type="project" value="UniProtKB-UniRule"/>
</dbReference>
<keyword evidence="5 6" id="KW-0046">Antibiotic resistance</keyword>
<dbReference type="InterPro" id="IPR045155">
    <property type="entry name" value="Beta-lactam_cat"/>
</dbReference>
<keyword evidence="4 6" id="KW-0378">Hydrolase</keyword>
<comment type="caution">
    <text evidence="9">The sequence shown here is derived from an EMBL/GenBank/DDBJ whole genome shotgun (WGS) entry which is preliminary data.</text>
</comment>
<sequence length="293" mass="31216">MDRSRRRLLQQALAGLGSLGLGSAQAAPDTLAALERRHGGRLGAVIQDLGGGPGLAHRADERFALCSTFKLWLAAAVLAEADAGRWRLDDRLRWQAADAVPNSPVTAAQDARAGMTLSALAEAAQCHSDNLAANLLLRHLGGPAALTDWLRRQGDSVTRLDRIEPAMNQVRAGEVQDSTSPAAIAANLTRLLRGDLLSASSRDRLLGWMRATRTGPRRLRAGLPSGWTLGHKTGTGLDDGLPDRLNDVGIVWPPGGRAPRVVAVYYEGPQRGSRDPRPQDEAVLAAVGRLATR</sequence>
<dbReference type="NCBIfam" id="NF033103">
    <property type="entry name" value="bla_class_A"/>
    <property type="match status" value="1"/>
</dbReference>
<comment type="similarity">
    <text evidence="2 6">Belongs to the class-A beta-lactamase family.</text>
</comment>
<feature type="domain" description="Beta-lactamase class A catalytic" evidence="8">
    <location>
        <begin position="44"/>
        <end position="265"/>
    </location>
</feature>
<feature type="chain" id="PRO_5037006825" description="Beta-lactamase" evidence="7">
    <location>
        <begin position="27"/>
        <end position="293"/>
    </location>
</feature>
<dbReference type="RefSeq" id="WP_210851036.1">
    <property type="nucleotide sequence ID" value="NZ_JAGQDD010000001.1"/>
</dbReference>
<accession>A0A940YFA0</accession>
<evidence type="ECO:0000256" key="1">
    <source>
        <dbReference type="ARBA" id="ARBA00001526"/>
    </source>
</evidence>
<dbReference type="GO" id="GO:0030655">
    <property type="term" value="P:beta-lactam antibiotic catabolic process"/>
    <property type="evidence" value="ECO:0007669"/>
    <property type="project" value="InterPro"/>
</dbReference>
<dbReference type="PRINTS" id="PR00118">
    <property type="entry name" value="BLACTAMASEA"/>
</dbReference>
<organism evidence="9 10">
    <name type="scientific">Ideonella alba</name>
    <dbReference type="NCBI Taxonomy" id="2824118"/>
    <lineage>
        <taxon>Bacteria</taxon>
        <taxon>Pseudomonadati</taxon>
        <taxon>Pseudomonadota</taxon>
        <taxon>Betaproteobacteria</taxon>
        <taxon>Burkholderiales</taxon>
        <taxon>Sphaerotilaceae</taxon>
        <taxon>Ideonella</taxon>
    </lineage>
</organism>
<dbReference type="PANTHER" id="PTHR35333">
    <property type="entry name" value="BETA-LACTAMASE"/>
    <property type="match status" value="1"/>
</dbReference>
<dbReference type="InterPro" id="IPR000871">
    <property type="entry name" value="Beta-lactam_class-A"/>
</dbReference>
<evidence type="ECO:0000256" key="7">
    <source>
        <dbReference type="SAM" id="SignalP"/>
    </source>
</evidence>
<keyword evidence="7" id="KW-0732">Signal</keyword>
<evidence type="ECO:0000259" key="8">
    <source>
        <dbReference type="Pfam" id="PF13354"/>
    </source>
</evidence>
<name>A0A940YFA0_9BURK</name>
<comment type="catalytic activity">
    <reaction evidence="1 6">
        <text>a beta-lactam + H2O = a substituted beta-amino acid</text>
        <dbReference type="Rhea" id="RHEA:20401"/>
        <dbReference type="ChEBI" id="CHEBI:15377"/>
        <dbReference type="ChEBI" id="CHEBI:35627"/>
        <dbReference type="ChEBI" id="CHEBI:140347"/>
        <dbReference type="EC" id="3.5.2.6"/>
    </reaction>
</comment>
<evidence type="ECO:0000313" key="9">
    <source>
        <dbReference type="EMBL" id="MBQ0928919.1"/>
    </source>
</evidence>
<evidence type="ECO:0000256" key="3">
    <source>
        <dbReference type="ARBA" id="ARBA00012865"/>
    </source>
</evidence>
<reference evidence="9 10" key="1">
    <citation type="submission" date="2021-04" db="EMBL/GenBank/DDBJ databases">
        <title>The genome sequence of Ideonella sp. 3Y2.</title>
        <authorList>
            <person name="Liu Y."/>
        </authorList>
    </citation>
    <scope>NUCLEOTIDE SEQUENCE [LARGE SCALE GENOMIC DNA]</scope>
    <source>
        <strain evidence="9 10">3Y2</strain>
    </source>
</reference>
<keyword evidence="10" id="KW-1185">Reference proteome</keyword>
<dbReference type="EMBL" id="JAGQDD010000001">
    <property type="protein sequence ID" value="MBQ0928919.1"/>
    <property type="molecule type" value="Genomic_DNA"/>
</dbReference>
<dbReference type="Pfam" id="PF13354">
    <property type="entry name" value="Beta-lactamase2"/>
    <property type="match status" value="1"/>
</dbReference>
<dbReference type="PROSITE" id="PS51318">
    <property type="entry name" value="TAT"/>
    <property type="match status" value="1"/>
</dbReference>
<dbReference type="Proteomes" id="UP000676246">
    <property type="component" value="Unassembled WGS sequence"/>
</dbReference>
<evidence type="ECO:0000256" key="4">
    <source>
        <dbReference type="ARBA" id="ARBA00022801"/>
    </source>
</evidence>
<evidence type="ECO:0000256" key="5">
    <source>
        <dbReference type="ARBA" id="ARBA00023251"/>
    </source>
</evidence>
<evidence type="ECO:0000313" key="10">
    <source>
        <dbReference type="Proteomes" id="UP000676246"/>
    </source>
</evidence>
<dbReference type="SUPFAM" id="SSF56601">
    <property type="entry name" value="beta-lactamase/transpeptidase-like"/>
    <property type="match status" value="1"/>
</dbReference>
<dbReference type="GO" id="GO:0046677">
    <property type="term" value="P:response to antibiotic"/>
    <property type="evidence" value="ECO:0007669"/>
    <property type="project" value="UniProtKB-UniRule"/>
</dbReference>